<dbReference type="PANTHER" id="PTHR23514">
    <property type="entry name" value="BYPASS OF STOP CODON PROTEIN 6"/>
    <property type="match status" value="1"/>
</dbReference>
<dbReference type="PROSITE" id="PS50850">
    <property type="entry name" value="MFS"/>
    <property type="match status" value="1"/>
</dbReference>
<protein>
    <submittedName>
        <fullName evidence="7">Fucose permease</fullName>
    </submittedName>
</protein>
<dbReference type="GO" id="GO:0016020">
    <property type="term" value="C:membrane"/>
    <property type="evidence" value="ECO:0007669"/>
    <property type="project" value="UniProtKB-SubCell"/>
</dbReference>
<sequence length="394" mass="42532">MSTIADSPDLSVKETSKYSKKTVRLAVSLFYFGQGLVFASWASRIPDLKAALSLSDAALGSILLALPIGQLITMPVSGRLVAIFGSKRILTLATPVYALCLTNLALATHGWHLAVFLLLFGISGNLCNIALNTQAVTAEGHYGKPIMSSFHGSWSLGLFTGALVGLLMMNLHLTTAVHFWIIAPLAWVHIFINHRFLLIGKSVQKEKPKFLMKPQGMLVQLGIIAFCSMATEGALMDWSGVYFKEIVHAPAKWVILGYASYSAMMTIGRFVGDKFIASLGRKTMLQLCGVIISTGMFLSVAFPTVIVATIGFMLVGIGVSVIIPMTYTIAGNNDKMPSSLAIAMVSSIGYFGFLMGPPLIGYISELFNLRYSFALIGCFGILISLLVRKISAIR</sequence>
<gene>
    <name evidence="7" type="ORF">SAMN06297358_2403</name>
</gene>
<comment type="subcellular location">
    <subcellularLocation>
        <location evidence="1">Membrane</location>
        <topology evidence="1">Multi-pass membrane protein</topology>
    </subcellularLocation>
</comment>
<evidence type="ECO:0000256" key="4">
    <source>
        <dbReference type="ARBA" id="ARBA00023136"/>
    </source>
</evidence>
<dbReference type="SUPFAM" id="SSF103473">
    <property type="entry name" value="MFS general substrate transporter"/>
    <property type="match status" value="1"/>
</dbReference>
<feature type="transmembrane region" description="Helical" evidence="5">
    <location>
        <begin position="218"/>
        <end position="241"/>
    </location>
</feature>
<dbReference type="GO" id="GO:0022857">
    <property type="term" value="F:transmembrane transporter activity"/>
    <property type="evidence" value="ECO:0007669"/>
    <property type="project" value="InterPro"/>
</dbReference>
<dbReference type="InterPro" id="IPR036259">
    <property type="entry name" value="MFS_trans_sf"/>
</dbReference>
<feature type="transmembrane region" description="Helical" evidence="5">
    <location>
        <begin position="152"/>
        <end position="171"/>
    </location>
</feature>
<feature type="transmembrane region" description="Helical" evidence="5">
    <location>
        <begin position="369"/>
        <end position="387"/>
    </location>
</feature>
<dbReference type="InterPro" id="IPR051788">
    <property type="entry name" value="MFS_Transporter"/>
</dbReference>
<dbReference type="EMBL" id="OCMT01000002">
    <property type="protein sequence ID" value="SOD15409.1"/>
    <property type="molecule type" value="Genomic_DNA"/>
</dbReference>
<evidence type="ECO:0000259" key="6">
    <source>
        <dbReference type="PROSITE" id="PS50850"/>
    </source>
</evidence>
<evidence type="ECO:0000256" key="2">
    <source>
        <dbReference type="ARBA" id="ARBA00022692"/>
    </source>
</evidence>
<dbReference type="OrthoDB" id="9809599at2"/>
<reference evidence="8" key="1">
    <citation type="submission" date="2017-09" db="EMBL/GenBank/DDBJ databases">
        <authorList>
            <person name="Varghese N."/>
            <person name="Submissions S."/>
        </authorList>
    </citation>
    <scope>NUCLEOTIDE SEQUENCE [LARGE SCALE GENOMIC DNA]</scope>
    <source>
        <strain evidence="8">CGMCC 1.12803</strain>
    </source>
</reference>
<feature type="transmembrane region" description="Helical" evidence="5">
    <location>
        <begin position="113"/>
        <end position="131"/>
    </location>
</feature>
<evidence type="ECO:0000256" key="5">
    <source>
        <dbReference type="SAM" id="Phobius"/>
    </source>
</evidence>
<dbReference type="AlphaFoldDB" id="A0A286A0H7"/>
<feature type="domain" description="Major facilitator superfamily (MFS) profile" evidence="6">
    <location>
        <begin position="217"/>
        <end position="394"/>
    </location>
</feature>
<evidence type="ECO:0000313" key="8">
    <source>
        <dbReference type="Proteomes" id="UP000219281"/>
    </source>
</evidence>
<proteinExistence type="predicted"/>
<keyword evidence="4 5" id="KW-0472">Membrane</keyword>
<feature type="transmembrane region" description="Helical" evidence="5">
    <location>
        <begin position="342"/>
        <end position="363"/>
    </location>
</feature>
<feature type="transmembrane region" description="Helical" evidence="5">
    <location>
        <begin position="308"/>
        <end position="330"/>
    </location>
</feature>
<organism evidence="7 8">
    <name type="scientific">Pedobacter xixiisoli</name>
    <dbReference type="NCBI Taxonomy" id="1476464"/>
    <lineage>
        <taxon>Bacteria</taxon>
        <taxon>Pseudomonadati</taxon>
        <taxon>Bacteroidota</taxon>
        <taxon>Sphingobacteriia</taxon>
        <taxon>Sphingobacteriales</taxon>
        <taxon>Sphingobacteriaceae</taxon>
        <taxon>Pedobacter</taxon>
    </lineage>
</organism>
<keyword evidence="2 5" id="KW-0812">Transmembrane</keyword>
<feature type="transmembrane region" description="Helical" evidence="5">
    <location>
        <begin position="62"/>
        <end position="82"/>
    </location>
</feature>
<feature type="transmembrane region" description="Helical" evidence="5">
    <location>
        <begin position="253"/>
        <end position="272"/>
    </location>
</feature>
<name>A0A286A0H7_9SPHI</name>
<dbReference type="Pfam" id="PF07690">
    <property type="entry name" value="MFS_1"/>
    <property type="match status" value="1"/>
</dbReference>
<dbReference type="Proteomes" id="UP000219281">
    <property type="component" value="Unassembled WGS sequence"/>
</dbReference>
<feature type="transmembrane region" description="Helical" evidence="5">
    <location>
        <begin position="177"/>
        <end position="197"/>
    </location>
</feature>
<evidence type="ECO:0000256" key="1">
    <source>
        <dbReference type="ARBA" id="ARBA00004141"/>
    </source>
</evidence>
<dbReference type="InterPro" id="IPR020846">
    <property type="entry name" value="MFS_dom"/>
</dbReference>
<evidence type="ECO:0000313" key="7">
    <source>
        <dbReference type="EMBL" id="SOD15409.1"/>
    </source>
</evidence>
<evidence type="ECO:0000256" key="3">
    <source>
        <dbReference type="ARBA" id="ARBA00022989"/>
    </source>
</evidence>
<feature type="transmembrane region" description="Helical" evidence="5">
    <location>
        <begin position="284"/>
        <end position="302"/>
    </location>
</feature>
<keyword evidence="8" id="KW-1185">Reference proteome</keyword>
<dbReference type="RefSeq" id="WP_097132133.1">
    <property type="nucleotide sequence ID" value="NZ_OCMT01000002.1"/>
</dbReference>
<feature type="transmembrane region" description="Helical" evidence="5">
    <location>
        <begin position="89"/>
        <end position="107"/>
    </location>
</feature>
<dbReference type="CDD" id="cd17393">
    <property type="entry name" value="MFS_MosC_like"/>
    <property type="match status" value="1"/>
</dbReference>
<dbReference type="InterPro" id="IPR011701">
    <property type="entry name" value="MFS"/>
</dbReference>
<keyword evidence="3 5" id="KW-1133">Transmembrane helix</keyword>
<dbReference type="Gene3D" id="1.20.1250.20">
    <property type="entry name" value="MFS general substrate transporter like domains"/>
    <property type="match status" value="2"/>
</dbReference>
<feature type="transmembrane region" description="Helical" evidence="5">
    <location>
        <begin position="23"/>
        <end position="42"/>
    </location>
</feature>
<dbReference type="PANTHER" id="PTHR23514:SF13">
    <property type="entry name" value="INNER MEMBRANE PROTEIN YBJJ"/>
    <property type="match status" value="1"/>
</dbReference>
<accession>A0A286A0H7</accession>